<dbReference type="Pfam" id="PF00034">
    <property type="entry name" value="Cytochrom_C"/>
    <property type="match status" value="1"/>
</dbReference>
<dbReference type="GO" id="GO:0046872">
    <property type="term" value="F:metal ion binding"/>
    <property type="evidence" value="ECO:0007669"/>
    <property type="project" value="UniProtKB-KW"/>
</dbReference>
<evidence type="ECO:0000259" key="6">
    <source>
        <dbReference type="PROSITE" id="PS51007"/>
    </source>
</evidence>
<accession>A0A6A4R6Q4</accession>
<evidence type="ECO:0000256" key="3">
    <source>
        <dbReference type="ARBA" id="ARBA00023004"/>
    </source>
</evidence>
<evidence type="ECO:0000256" key="2">
    <source>
        <dbReference type="ARBA" id="ARBA00022723"/>
    </source>
</evidence>
<feature type="chain" id="PRO_5025565850" evidence="5">
    <location>
        <begin position="21"/>
        <end position="153"/>
    </location>
</feature>
<name>A0A6A4R6Q4_9RHOB</name>
<dbReference type="GO" id="GO:0020037">
    <property type="term" value="F:heme binding"/>
    <property type="evidence" value="ECO:0007669"/>
    <property type="project" value="InterPro"/>
</dbReference>
<evidence type="ECO:0000256" key="4">
    <source>
        <dbReference type="PROSITE-ProRule" id="PRU00433"/>
    </source>
</evidence>
<organism evidence="7 8">
    <name type="scientific">Parasedimentitalea maritima</name>
    <dbReference type="NCBI Taxonomy" id="2578117"/>
    <lineage>
        <taxon>Bacteria</taxon>
        <taxon>Pseudomonadati</taxon>
        <taxon>Pseudomonadota</taxon>
        <taxon>Alphaproteobacteria</taxon>
        <taxon>Rhodobacterales</taxon>
        <taxon>Paracoccaceae</taxon>
        <taxon>Parasedimentitalea</taxon>
    </lineage>
</organism>
<dbReference type="EMBL" id="WSFO01000018">
    <property type="protein sequence ID" value="KAE9625889.1"/>
    <property type="molecule type" value="Genomic_DNA"/>
</dbReference>
<reference evidence="7 8" key="1">
    <citation type="submission" date="2019-12" db="EMBL/GenBank/DDBJ databases">
        <authorList>
            <person name="Zhang Y.-J."/>
        </authorList>
    </citation>
    <scope>NUCLEOTIDE SEQUENCE [LARGE SCALE GENOMIC DNA]</scope>
    <source>
        <strain evidence="7 8">H18S-6</strain>
    </source>
</reference>
<dbReference type="GO" id="GO:0009055">
    <property type="term" value="F:electron transfer activity"/>
    <property type="evidence" value="ECO:0007669"/>
    <property type="project" value="InterPro"/>
</dbReference>
<sequence length="153" mass="16749">MNMTLSLSLISLLSASKAGIAQQQPAGSNVKHGAVLYSENCASCHGANLVGQPSWPTPDENGYLPAPPHDRSGHTWHHGDILLFNYTKQGGQGAMERLGVTGMKSEMPGFESSLSDTDIWGTIAFFKSTWPKREQKIQEMRTQALYTKGNERE</sequence>
<proteinExistence type="predicted"/>
<dbReference type="AlphaFoldDB" id="A0A6A4R6Q4"/>
<keyword evidence="5" id="KW-0732">Signal</keyword>
<dbReference type="InterPro" id="IPR036909">
    <property type="entry name" value="Cyt_c-like_dom_sf"/>
</dbReference>
<dbReference type="InterPro" id="IPR009056">
    <property type="entry name" value="Cyt_c-like_dom"/>
</dbReference>
<dbReference type="InterPro" id="IPR051459">
    <property type="entry name" value="Cytochrome_c-type_DH"/>
</dbReference>
<keyword evidence="2 4" id="KW-0479">Metal-binding</keyword>
<dbReference type="RefSeq" id="WP_158981591.1">
    <property type="nucleotide sequence ID" value="NZ_WSFO01000018.1"/>
</dbReference>
<comment type="caution">
    <text evidence="7">The sequence shown here is derived from an EMBL/GenBank/DDBJ whole genome shotgun (WGS) entry which is preliminary data.</text>
</comment>
<feature type="domain" description="Cytochrome c" evidence="6">
    <location>
        <begin position="28"/>
        <end position="130"/>
    </location>
</feature>
<dbReference type="Proteomes" id="UP000441586">
    <property type="component" value="Unassembled WGS sequence"/>
</dbReference>
<evidence type="ECO:0000256" key="1">
    <source>
        <dbReference type="ARBA" id="ARBA00022617"/>
    </source>
</evidence>
<dbReference type="SUPFAM" id="SSF46626">
    <property type="entry name" value="Cytochrome c"/>
    <property type="match status" value="1"/>
</dbReference>
<dbReference type="PANTHER" id="PTHR35008">
    <property type="entry name" value="BLL4482 PROTEIN-RELATED"/>
    <property type="match status" value="1"/>
</dbReference>
<protein>
    <submittedName>
        <fullName evidence="7">C-type cytochrome</fullName>
    </submittedName>
</protein>
<gene>
    <name evidence="7" type="ORF">GP644_21770</name>
</gene>
<dbReference type="PANTHER" id="PTHR35008:SF4">
    <property type="entry name" value="BLL4482 PROTEIN"/>
    <property type="match status" value="1"/>
</dbReference>
<dbReference type="PROSITE" id="PS51007">
    <property type="entry name" value="CYTC"/>
    <property type="match status" value="1"/>
</dbReference>
<evidence type="ECO:0000256" key="5">
    <source>
        <dbReference type="SAM" id="SignalP"/>
    </source>
</evidence>
<feature type="signal peptide" evidence="5">
    <location>
        <begin position="1"/>
        <end position="20"/>
    </location>
</feature>
<keyword evidence="1 4" id="KW-0349">Heme</keyword>
<evidence type="ECO:0000313" key="8">
    <source>
        <dbReference type="Proteomes" id="UP000441586"/>
    </source>
</evidence>
<keyword evidence="3 4" id="KW-0408">Iron</keyword>
<dbReference type="Gene3D" id="1.10.760.10">
    <property type="entry name" value="Cytochrome c-like domain"/>
    <property type="match status" value="1"/>
</dbReference>
<evidence type="ECO:0000313" key="7">
    <source>
        <dbReference type="EMBL" id="KAE9625889.1"/>
    </source>
</evidence>